<feature type="compositionally biased region" description="Polar residues" evidence="1">
    <location>
        <begin position="101"/>
        <end position="110"/>
    </location>
</feature>
<feature type="region of interest" description="Disordered" evidence="1">
    <location>
        <begin position="1"/>
        <end position="159"/>
    </location>
</feature>
<organism evidence="2 3">
    <name type="scientific">Gomphillus americanus</name>
    <dbReference type="NCBI Taxonomy" id="1940652"/>
    <lineage>
        <taxon>Eukaryota</taxon>
        <taxon>Fungi</taxon>
        <taxon>Dikarya</taxon>
        <taxon>Ascomycota</taxon>
        <taxon>Pezizomycotina</taxon>
        <taxon>Lecanoromycetes</taxon>
        <taxon>OSLEUM clade</taxon>
        <taxon>Ostropomycetidae</taxon>
        <taxon>Ostropales</taxon>
        <taxon>Graphidaceae</taxon>
        <taxon>Gomphilloideae</taxon>
        <taxon>Gomphillus</taxon>
    </lineage>
</organism>
<evidence type="ECO:0000313" key="2">
    <source>
        <dbReference type="EMBL" id="CAF9919380.1"/>
    </source>
</evidence>
<dbReference type="EMBL" id="CAJPDQ010000014">
    <property type="protein sequence ID" value="CAF9919380.1"/>
    <property type="molecule type" value="Genomic_DNA"/>
</dbReference>
<dbReference type="AlphaFoldDB" id="A0A8H3F990"/>
<feature type="compositionally biased region" description="Basic and acidic residues" evidence="1">
    <location>
        <begin position="150"/>
        <end position="159"/>
    </location>
</feature>
<feature type="compositionally biased region" description="Basic and acidic residues" evidence="1">
    <location>
        <begin position="111"/>
        <end position="130"/>
    </location>
</feature>
<proteinExistence type="predicted"/>
<feature type="compositionally biased region" description="Basic and acidic residues" evidence="1">
    <location>
        <begin position="8"/>
        <end position="24"/>
    </location>
</feature>
<evidence type="ECO:0000313" key="3">
    <source>
        <dbReference type="Proteomes" id="UP000664169"/>
    </source>
</evidence>
<sequence length="159" mass="16948">MSGYNPDRPQDHQKEGSGRLEAMARDGTSMPSDPLTHRIIPSVPNPSQEEPYQTSGTDLAGAADNATDIPRSNADNRAAASGEVVTAYGDSMPAEVETKRLNMQTGNQDASKGHGRVEKAGKQNFSKEEALVGDGADVEPAPGEEDEDQDVLRSRRDGL</sequence>
<keyword evidence="3" id="KW-1185">Reference proteome</keyword>
<protein>
    <submittedName>
        <fullName evidence="2">Uncharacterized protein</fullName>
    </submittedName>
</protein>
<feature type="compositionally biased region" description="Polar residues" evidence="1">
    <location>
        <begin position="45"/>
        <end position="57"/>
    </location>
</feature>
<dbReference type="Proteomes" id="UP000664169">
    <property type="component" value="Unassembled WGS sequence"/>
</dbReference>
<evidence type="ECO:0000256" key="1">
    <source>
        <dbReference type="SAM" id="MobiDB-lite"/>
    </source>
</evidence>
<accession>A0A8H3F990</accession>
<dbReference type="OrthoDB" id="5416172at2759"/>
<comment type="caution">
    <text evidence="2">The sequence shown here is derived from an EMBL/GenBank/DDBJ whole genome shotgun (WGS) entry which is preliminary data.</text>
</comment>
<name>A0A8H3F990_9LECA</name>
<gene>
    <name evidence="2" type="ORF">GOMPHAMPRED_001770</name>
</gene>
<reference evidence="2" key="1">
    <citation type="submission" date="2021-03" db="EMBL/GenBank/DDBJ databases">
        <authorList>
            <person name="Tagirdzhanova G."/>
        </authorList>
    </citation>
    <scope>NUCLEOTIDE SEQUENCE</scope>
</reference>